<dbReference type="InParanoid" id="A0A0C3EPJ2"/>
<keyword evidence="3" id="KW-1185">Reference proteome</keyword>
<proteinExistence type="predicted"/>
<feature type="compositionally biased region" description="Low complexity" evidence="1">
    <location>
        <begin position="1"/>
        <end position="15"/>
    </location>
</feature>
<dbReference type="Gene3D" id="3.40.50.2060">
    <property type="match status" value="1"/>
</dbReference>
<gene>
    <name evidence="2" type="ORF">SCLCIDRAFT_1207371</name>
</gene>
<dbReference type="Proteomes" id="UP000053989">
    <property type="component" value="Unassembled WGS sequence"/>
</dbReference>
<sequence>MAATSTLSSDLQTTSGVERDSEPGLDVEVLREGTRTGLINALNSVNGSKTLVLDPSLAGPLKYVKVIAVPVTDAASHLTV</sequence>
<accession>A0A0C3EPJ2</accession>
<evidence type="ECO:0000313" key="3">
    <source>
        <dbReference type="Proteomes" id="UP000053989"/>
    </source>
</evidence>
<dbReference type="OrthoDB" id="10262287at2759"/>
<dbReference type="STRING" id="1036808.A0A0C3EPJ2"/>
<feature type="region of interest" description="Disordered" evidence="1">
    <location>
        <begin position="1"/>
        <end position="26"/>
    </location>
</feature>
<feature type="compositionally biased region" description="Basic and acidic residues" evidence="1">
    <location>
        <begin position="17"/>
        <end position="26"/>
    </location>
</feature>
<dbReference type="InterPro" id="IPR043154">
    <property type="entry name" value="Sec-1-like_dom1"/>
</dbReference>
<name>A0A0C3EPJ2_9AGAM</name>
<dbReference type="HOGENOM" id="CLU_2591188_0_0_1"/>
<organism evidence="2 3">
    <name type="scientific">Scleroderma citrinum Foug A</name>
    <dbReference type="NCBI Taxonomy" id="1036808"/>
    <lineage>
        <taxon>Eukaryota</taxon>
        <taxon>Fungi</taxon>
        <taxon>Dikarya</taxon>
        <taxon>Basidiomycota</taxon>
        <taxon>Agaricomycotina</taxon>
        <taxon>Agaricomycetes</taxon>
        <taxon>Agaricomycetidae</taxon>
        <taxon>Boletales</taxon>
        <taxon>Sclerodermatineae</taxon>
        <taxon>Sclerodermataceae</taxon>
        <taxon>Scleroderma</taxon>
    </lineage>
</organism>
<reference evidence="2 3" key="1">
    <citation type="submission" date="2014-04" db="EMBL/GenBank/DDBJ databases">
        <authorList>
            <consortium name="DOE Joint Genome Institute"/>
            <person name="Kuo A."/>
            <person name="Kohler A."/>
            <person name="Nagy L.G."/>
            <person name="Floudas D."/>
            <person name="Copeland A."/>
            <person name="Barry K.W."/>
            <person name="Cichocki N."/>
            <person name="Veneault-Fourrey C."/>
            <person name="LaButti K."/>
            <person name="Lindquist E.A."/>
            <person name="Lipzen A."/>
            <person name="Lundell T."/>
            <person name="Morin E."/>
            <person name="Murat C."/>
            <person name="Sun H."/>
            <person name="Tunlid A."/>
            <person name="Henrissat B."/>
            <person name="Grigoriev I.V."/>
            <person name="Hibbett D.S."/>
            <person name="Martin F."/>
            <person name="Nordberg H.P."/>
            <person name="Cantor M.N."/>
            <person name="Hua S.X."/>
        </authorList>
    </citation>
    <scope>NUCLEOTIDE SEQUENCE [LARGE SCALE GENOMIC DNA]</scope>
    <source>
        <strain evidence="2 3">Foug A</strain>
    </source>
</reference>
<dbReference type="EMBL" id="KN822005">
    <property type="protein sequence ID" value="KIM70079.1"/>
    <property type="molecule type" value="Genomic_DNA"/>
</dbReference>
<evidence type="ECO:0000313" key="2">
    <source>
        <dbReference type="EMBL" id="KIM70079.1"/>
    </source>
</evidence>
<evidence type="ECO:0000256" key="1">
    <source>
        <dbReference type="SAM" id="MobiDB-lite"/>
    </source>
</evidence>
<reference evidence="3" key="2">
    <citation type="submission" date="2015-01" db="EMBL/GenBank/DDBJ databases">
        <title>Evolutionary Origins and Diversification of the Mycorrhizal Mutualists.</title>
        <authorList>
            <consortium name="DOE Joint Genome Institute"/>
            <consortium name="Mycorrhizal Genomics Consortium"/>
            <person name="Kohler A."/>
            <person name="Kuo A."/>
            <person name="Nagy L.G."/>
            <person name="Floudas D."/>
            <person name="Copeland A."/>
            <person name="Barry K.W."/>
            <person name="Cichocki N."/>
            <person name="Veneault-Fourrey C."/>
            <person name="LaButti K."/>
            <person name="Lindquist E.A."/>
            <person name="Lipzen A."/>
            <person name="Lundell T."/>
            <person name="Morin E."/>
            <person name="Murat C."/>
            <person name="Riley R."/>
            <person name="Ohm R."/>
            <person name="Sun H."/>
            <person name="Tunlid A."/>
            <person name="Henrissat B."/>
            <person name="Grigoriev I.V."/>
            <person name="Hibbett D.S."/>
            <person name="Martin F."/>
        </authorList>
    </citation>
    <scope>NUCLEOTIDE SEQUENCE [LARGE SCALE GENOMIC DNA]</scope>
    <source>
        <strain evidence="3">Foug A</strain>
    </source>
</reference>
<dbReference type="AlphaFoldDB" id="A0A0C3EPJ2"/>
<protein>
    <submittedName>
        <fullName evidence="2">Uncharacterized protein</fullName>
    </submittedName>
</protein>